<evidence type="ECO:0000256" key="2">
    <source>
        <dbReference type="ARBA" id="ARBA00011233"/>
    </source>
</evidence>
<keyword evidence="9 11" id="KW-0472">Membrane</keyword>
<organism evidence="13 14">
    <name type="scientific">Ralstonia solanacearum (strain UW551)</name>
    <dbReference type="NCBI Taxonomy" id="342110"/>
    <lineage>
        <taxon>Bacteria</taxon>
        <taxon>Pseudomonadati</taxon>
        <taxon>Pseudomonadota</taxon>
        <taxon>Betaproteobacteria</taxon>
        <taxon>Burkholderiales</taxon>
        <taxon>Burkholderiaceae</taxon>
        <taxon>Ralstonia</taxon>
        <taxon>Ralstonia solanacearum species complex</taxon>
    </lineage>
</organism>
<evidence type="ECO:0000256" key="5">
    <source>
        <dbReference type="ARBA" id="ARBA00022692"/>
    </source>
</evidence>
<dbReference type="AlphaFoldDB" id="A0AB33VJV4"/>
<protein>
    <submittedName>
        <fullName evidence="13">Outer membrane porin protein 32</fullName>
    </submittedName>
</protein>
<dbReference type="InterPro" id="IPR023614">
    <property type="entry name" value="Porin_dom_sf"/>
</dbReference>
<dbReference type="CDD" id="cd00342">
    <property type="entry name" value="gram_neg_porins"/>
    <property type="match status" value="1"/>
</dbReference>
<feature type="domain" description="Porin" evidence="12">
    <location>
        <begin position="74"/>
        <end position="413"/>
    </location>
</feature>
<dbReference type="InterPro" id="IPR050298">
    <property type="entry name" value="Gram-neg_bact_OMP"/>
</dbReference>
<keyword evidence="6" id="KW-0732">Signal</keyword>
<dbReference type="Pfam" id="PF13609">
    <property type="entry name" value="Porin_4"/>
    <property type="match status" value="1"/>
</dbReference>
<evidence type="ECO:0000256" key="8">
    <source>
        <dbReference type="ARBA" id="ARBA00023114"/>
    </source>
</evidence>
<accession>A0AB33VJV4</accession>
<proteinExistence type="predicted"/>
<dbReference type="InterPro" id="IPR033900">
    <property type="entry name" value="Gram_neg_porin_domain"/>
</dbReference>
<keyword evidence="4" id="KW-1134">Transmembrane beta strand</keyword>
<dbReference type="Proteomes" id="UP000005933">
    <property type="component" value="Unassembled WGS sequence"/>
</dbReference>
<evidence type="ECO:0000259" key="12">
    <source>
        <dbReference type="Pfam" id="PF13609"/>
    </source>
</evidence>
<evidence type="ECO:0000256" key="7">
    <source>
        <dbReference type="ARBA" id="ARBA00023065"/>
    </source>
</evidence>
<dbReference type="PANTHER" id="PTHR34501">
    <property type="entry name" value="PROTEIN YDDL-RELATED"/>
    <property type="match status" value="1"/>
</dbReference>
<dbReference type="EMBL" id="AAKL01000005">
    <property type="protein sequence ID" value="EAP74224.1"/>
    <property type="molecule type" value="Genomic_DNA"/>
</dbReference>
<name>A0AB33VJV4_RALSU</name>
<evidence type="ECO:0000313" key="14">
    <source>
        <dbReference type="Proteomes" id="UP000005933"/>
    </source>
</evidence>
<dbReference type="GO" id="GO:0046930">
    <property type="term" value="C:pore complex"/>
    <property type="evidence" value="ECO:0007669"/>
    <property type="project" value="UniProtKB-KW"/>
</dbReference>
<dbReference type="GO" id="GO:0015288">
    <property type="term" value="F:porin activity"/>
    <property type="evidence" value="ECO:0007669"/>
    <property type="project" value="UniProtKB-KW"/>
</dbReference>
<evidence type="ECO:0000256" key="10">
    <source>
        <dbReference type="ARBA" id="ARBA00023237"/>
    </source>
</evidence>
<feature type="transmembrane region" description="Helical" evidence="11">
    <location>
        <begin position="66"/>
        <end position="84"/>
    </location>
</feature>
<dbReference type="PANTHER" id="PTHR34501:SF9">
    <property type="entry name" value="MAJOR OUTER MEMBRANE PROTEIN P.IA"/>
    <property type="match status" value="1"/>
</dbReference>
<evidence type="ECO:0000256" key="1">
    <source>
        <dbReference type="ARBA" id="ARBA00004571"/>
    </source>
</evidence>
<sequence>MRCVPNRNSQASGRPCERLQKGRLRYAGPAIASCGSIDRLVPVIRAGKTTGDHYPQRKETAMSRTTFALAAITAAVAGLAATGAQAQTSSVTLYGLIDTTISTVSNTNAAGARTTGFQVPWFSGSRWGLTGKEDLGGGTSAIFKLESEFETPTGNMDTPGVLFNRDAWVGLSNPTFGKLTFGRQNALARDVAGIYGDPYTSAEVTLEEGGFTNVNNFKQLIFYAGSATGTRLNNGVVWKKLWDGGFFTGLAYQFGEVPGQFSQNTTETAALGYNGGNFHLSAFAQQAKVNGFTDRSYSLGGNVILGMFRVNAGYFHYTGDQPAAIGNRKDDAYTVSLKIAPPGAFDYEIGYQIMKAGNAAFSADGNTLNAYADVSTATASGSGRKNTLYGSVFYHVSKRTEFYVAADYMKLKDQYIVGSTNGHNSQTEFGVGMRTRF</sequence>
<keyword evidence="7" id="KW-0406">Ion transport</keyword>
<evidence type="ECO:0000313" key="13">
    <source>
        <dbReference type="EMBL" id="EAP74224.1"/>
    </source>
</evidence>
<evidence type="ECO:0000256" key="9">
    <source>
        <dbReference type="ARBA" id="ARBA00023136"/>
    </source>
</evidence>
<dbReference type="GO" id="GO:0006811">
    <property type="term" value="P:monoatomic ion transport"/>
    <property type="evidence" value="ECO:0007669"/>
    <property type="project" value="UniProtKB-KW"/>
</dbReference>
<evidence type="ECO:0000256" key="11">
    <source>
        <dbReference type="SAM" id="Phobius"/>
    </source>
</evidence>
<reference evidence="13 14" key="1">
    <citation type="journal article" date="2006" name="Mol. Plant Microbe Interact.">
        <title>Identification of open reading frames unique to a select agent: Ralstonia solanacearum race 3 biovar 2.</title>
        <authorList>
            <person name="Gabriel D.W."/>
            <person name="Allen C."/>
            <person name="Schell M."/>
            <person name="Denny T.P."/>
            <person name="Greenberg J.T."/>
            <person name="Duan Y.P."/>
            <person name="Flores-Cruz Z."/>
            <person name="Huang Q."/>
            <person name="Clifford J.M."/>
            <person name="Presting G."/>
            <person name="Gonzalez E.T."/>
            <person name="Reddy J."/>
            <person name="Elphinstone J."/>
            <person name="Swanson J."/>
            <person name="Yao J."/>
            <person name="Mulholland V."/>
            <person name="Liu L."/>
            <person name="Farmerie W."/>
            <person name="Patnaikuni M."/>
            <person name="Balogh B."/>
            <person name="Norman D."/>
            <person name="Alvarez A."/>
            <person name="Castillo J.A."/>
            <person name="Jones J."/>
            <person name="Saddler G."/>
            <person name="Walunas T."/>
            <person name="Zhukov A."/>
            <person name="Mikhailova N."/>
        </authorList>
    </citation>
    <scope>NUCLEOTIDE SEQUENCE [LARGE SCALE GENOMIC DNA]</scope>
    <source>
        <strain evidence="13 14">UW551</strain>
    </source>
</reference>
<dbReference type="Gene3D" id="2.40.160.10">
    <property type="entry name" value="Porin"/>
    <property type="match status" value="1"/>
</dbReference>
<keyword evidence="8" id="KW-0626">Porin</keyword>
<evidence type="ECO:0000256" key="4">
    <source>
        <dbReference type="ARBA" id="ARBA00022452"/>
    </source>
</evidence>
<dbReference type="SUPFAM" id="SSF56935">
    <property type="entry name" value="Porins"/>
    <property type="match status" value="1"/>
</dbReference>
<evidence type="ECO:0000256" key="6">
    <source>
        <dbReference type="ARBA" id="ARBA00022729"/>
    </source>
</evidence>
<comment type="subcellular location">
    <subcellularLocation>
        <location evidence="1">Cell outer membrane</location>
        <topology evidence="1">Multi-pass membrane protein</topology>
    </subcellularLocation>
</comment>
<gene>
    <name evidence="13" type="ORF">RRSL_04169</name>
</gene>
<keyword evidence="10" id="KW-0998">Cell outer membrane</keyword>
<comment type="subunit">
    <text evidence="2">Homotrimer.</text>
</comment>
<evidence type="ECO:0000256" key="3">
    <source>
        <dbReference type="ARBA" id="ARBA00022448"/>
    </source>
</evidence>
<keyword evidence="11" id="KW-1133">Transmembrane helix</keyword>
<keyword evidence="5 11" id="KW-0812">Transmembrane</keyword>
<comment type="caution">
    <text evidence="13">The sequence shown here is derived from an EMBL/GenBank/DDBJ whole genome shotgun (WGS) entry which is preliminary data.</text>
</comment>
<keyword evidence="3" id="KW-0813">Transport</keyword>
<dbReference type="GO" id="GO:0009279">
    <property type="term" value="C:cell outer membrane"/>
    <property type="evidence" value="ECO:0007669"/>
    <property type="project" value="UniProtKB-SubCell"/>
</dbReference>